<feature type="compositionally biased region" description="Basic and acidic residues" evidence="1">
    <location>
        <begin position="1"/>
        <end position="13"/>
    </location>
</feature>
<feature type="region of interest" description="Disordered" evidence="1">
    <location>
        <begin position="1"/>
        <end position="42"/>
    </location>
</feature>
<proteinExistence type="predicted"/>
<evidence type="ECO:0000313" key="3">
    <source>
        <dbReference type="Proteomes" id="UP000050525"/>
    </source>
</evidence>
<organism evidence="2 3">
    <name type="scientific">Alligator mississippiensis</name>
    <name type="common">American alligator</name>
    <dbReference type="NCBI Taxonomy" id="8496"/>
    <lineage>
        <taxon>Eukaryota</taxon>
        <taxon>Metazoa</taxon>
        <taxon>Chordata</taxon>
        <taxon>Craniata</taxon>
        <taxon>Vertebrata</taxon>
        <taxon>Euteleostomi</taxon>
        <taxon>Archelosauria</taxon>
        <taxon>Archosauria</taxon>
        <taxon>Crocodylia</taxon>
        <taxon>Alligatoridae</taxon>
        <taxon>Alligatorinae</taxon>
        <taxon>Alligator</taxon>
    </lineage>
</organism>
<accession>A0A151P5F1</accession>
<evidence type="ECO:0000256" key="1">
    <source>
        <dbReference type="SAM" id="MobiDB-lite"/>
    </source>
</evidence>
<evidence type="ECO:0000313" key="2">
    <source>
        <dbReference type="EMBL" id="KYO44159.1"/>
    </source>
</evidence>
<dbReference type="AlphaFoldDB" id="A0A151P5F1"/>
<sequence length="88" mass="9843">MHPWESHVREHMLHTPPPLPSLHIQSERGPGRSRPPPPAVKGCKGLHRMEHHSAGAVCAKCLVLVIYPALGLNHSMLKSCIYLRCAWQ</sequence>
<gene>
    <name evidence="2" type="ORF">Y1Q_0013965</name>
</gene>
<comment type="caution">
    <text evidence="2">The sequence shown here is derived from an EMBL/GenBank/DDBJ whole genome shotgun (WGS) entry which is preliminary data.</text>
</comment>
<dbReference type="EMBL" id="AKHW03000870">
    <property type="protein sequence ID" value="KYO44159.1"/>
    <property type="molecule type" value="Genomic_DNA"/>
</dbReference>
<keyword evidence="3" id="KW-1185">Reference proteome</keyword>
<reference evidence="2 3" key="1">
    <citation type="journal article" date="2012" name="Genome Biol.">
        <title>Sequencing three crocodilian genomes to illuminate the evolution of archosaurs and amniotes.</title>
        <authorList>
            <person name="St John J.A."/>
            <person name="Braun E.L."/>
            <person name="Isberg S.R."/>
            <person name="Miles L.G."/>
            <person name="Chong A.Y."/>
            <person name="Gongora J."/>
            <person name="Dalzell P."/>
            <person name="Moran C."/>
            <person name="Bed'hom B."/>
            <person name="Abzhanov A."/>
            <person name="Burgess S.C."/>
            <person name="Cooksey A.M."/>
            <person name="Castoe T.A."/>
            <person name="Crawford N.G."/>
            <person name="Densmore L.D."/>
            <person name="Drew J.C."/>
            <person name="Edwards S.V."/>
            <person name="Faircloth B.C."/>
            <person name="Fujita M.K."/>
            <person name="Greenwold M.J."/>
            <person name="Hoffmann F.G."/>
            <person name="Howard J.M."/>
            <person name="Iguchi T."/>
            <person name="Janes D.E."/>
            <person name="Khan S.Y."/>
            <person name="Kohno S."/>
            <person name="de Koning A.J."/>
            <person name="Lance S.L."/>
            <person name="McCarthy F.M."/>
            <person name="McCormack J.E."/>
            <person name="Merchant M.E."/>
            <person name="Peterson D.G."/>
            <person name="Pollock D.D."/>
            <person name="Pourmand N."/>
            <person name="Raney B.J."/>
            <person name="Roessler K.A."/>
            <person name="Sanford J.R."/>
            <person name="Sawyer R.H."/>
            <person name="Schmidt C.J."/>
            <person name="Triplett E.W."/>
            <person name="Tuberville T.D."/>
            <person name="Venegas-Anaya M."/>
            <person name="Howard J.T."/>
            <person name="Jarvis E.D."/>
            <person name="Guillette L.J.Jr."/>
            <person name="Glenn T.C."/>
            <person name="Green R.E."/>
            <person name="Ray D.A."/>
        </authorList>
    </citation>
    <scope>NUCLEOTIDE SEQUENCE [LARGE SCALE GENOMIC DNA]</scope>
    <source>
        <strain evidence="2">KSC_2009_1</strain>
    </source>
</reference>
<name>A0A151P5F1_ALLMI</name>
<dbReference type="Proteomes" id="UP000050525">
    <property type="component" value="Unassembled WGS sequence"/>
</dbReference>
<protein>
    <submittedName>
        <fullName evidence="2">Uncharacterized protein</fullName>
    </submittedName>
</protein>